<reference evidence="2" key="1">
    <citation type="submission" date="2015-08" db="UniProtKB">
        <authorList>
            <consortium name="WormBaseParasite"/>
        </authorList>
    </citation>
    <scope>IDENTIFICATION</scope>
</reference>
<feature type="transmembrane region" description="Helical" evidence="1">
    <location>
        <begin position="34"/>
        <end position="53"/>
    </location>
</feature>
<dbReference type="WBParaSite" id="SSTP_0000179100.1">
    <property type="protein sequence ID" value="SSTP_0000179100.1"/>
    <property type="gene ID" value="SSTP_0000179100"/>
</dbReference>
<keyword evidence="1" id="KW-0812">Transmembrane</keyword>
<organism evidence="2">
    <name type="scientific">Strongyloides stercoralis</name>
    <name type="common">Threadworm</name>
    <dbReference type="NCBI Taxonomy" id="6248"/>
    <lineage>
        <taxon>Eukaryota</taxon>
        <taxon>Metazoa</taxon>
        <taxon>Ecdysozoa</taxon>
        <taxon>Nematoda</taxon>
        <taxon>Chromadorea</taxon>
        <taxon>Rhabditida</taxon>
        <taxon>Tylenchina</taxon>
        <taxon>Panagrolaimomorpha</taxon>
        <taxon>Strongyloidoidea</taxon>
        <taxon>Strongyloididae</taxon>
        <taxon>Strongyloides</taxon>
    </lineage>
</organism>
<dbReference type="AlphaFoldDB" id="A0A0K0DX24"/>
<sequence length="72" mass="8476">MLTQNTDLFLLNLEFTVLLDITRLPNNSHQLGNTTLALLLLLFHNFVLSYLIVNLKGFVTNKLLFCFKYYFY</sequence>
<evidence type="ECO:0000313" key="2">
    <source>
        <dbReference type="WBParaSite" id="SSTP_0000179100.1"/>
    </source>
</evidence>
<name>A0A0K0DX24_STRER</name>
<protein>
    <recommendedName>
        <fullName evidence="3">7TM GPCR serpentine receptor class x (Srx) domain-containing protein</fullName>
    </recommendedName>
</protein>
<evidence type="ECO:0008006" key="3">
    <source>
        <dbReference type="Google" id="ProtNLM"/>
    </source>
</evidence>
<keyword evidence="1" id="KW-1133">Transmembrane helix</keyword>
<keyword evidence="1" id="KW-0472">Membrane</keyword>
<evidence type="ECO:0000256" key="1">
    <source>
        <dbReference type="SAM" id="Phobius"/>
    </source>
</evidence>
<accession>A0A0K0DX24</accession>
<proteinExistence type="predicted"/>